<comment type="catalytic activity">
    <reaction evidence="11">
        <text>a 5,6-dihydrouridine in tRNA + NAD(+) = a uridine in tRNA + NADH + H(+)</text>
        <dbReference type="Rhea" id="RHEA:54452"/>
        <dbReference type="Rhea" id="RHEA-COMP:13339"/>
        <dbReference type="Rhea" id="RHEA-COMP:13887"/>
        <dbReference type="ChEBI" id="CHEBI:15378"/>
        <dbReference type="ChEBI" id="CHEBI:57540"/>
        <dbReference type="ChEBI" id="CHEBI:57945"/>
        <dbReference type="ChEBI" id="CHEBI:65315"/>
        <dbReference type="ChEBI" id="CHEBI:74443"/>
    </reaction>
</comment>
<evidence type="ECO:0000256" key="5">
    <source>
        <dbReference type="ARBA" id="ARBA00022643"/>
    </source>
</evidence>
<feature type="domain" description="DUS-like FMN-binding" evidence="16">
    <location>
        <begin position="15"/>
        <end position="315"/>
    </location>
</feature>
<evidence type="ECO:0000259" key="16">
    <source>
        <dbReference type="Pfam" id="PF01207"/>
    </source>
</evidence>
<keyword evidence="18" id="KW-1185">Reference proteome</keyword>
<proteinExistence type="inferred from homology"/>
<feature type="binding site" evidence="14">
    <location>
        <begin position="226"/>
        <end position="227"/>
    </location>
    <ligand>
        <name>FMN</name>
        <dbReference type="ChEBI" id="CHEBI:58210"/>
    </ligand>
</feature>
<keyword evidence="4 12" id="KW-0285">Flavoprotein</keyword>
<evidence type="ECO:0000313" key="18">
    <source>
        <dbReference type="Proteomes" id="UP000069771"/>
    </source>
</evidence>
<dbReference type="STRING" id="1702221.AALO17_27040"/>
<keyword evidence="7" id="KW-0521">NADP</keyword>
<keyword evidence="6 12" id="KW-0819">tRNA processing</keyword>
<comment type="cofactor">
    <cofactor evidence="1 12 14">
        <name>FMN</name>
        <dbReference type="ChEBI" id="CHEBI:58210"/>
    </cofactor>
</comment>
<dbReference type="CDD" id="cd02801">
    <property type="entry name" value="DUS_like_FMN"/>
    <property type="match status" value="1"/>
</dbReference>
<dbReference type="GO" id="GO:0000049">
    <property type="term" value="F:tRNA binding"/>
    <property type="evidence" value="ECO:0007669"/>
    <property type="project" value="UniProtKB-KW"/>
</dbReference>
<dbReference type="RefSeq" id="WP_082743420.1">
    <property type="nucleotide sequence ID" value="NZ_CAOQKZ010000009.1"/>
</dbReference>
<keyword evidence="14" id="KW-0547">Nucleotide-binding</keyword>
<dbReference type="SUPFAM" id="SSF51395">
    <property type="entry name" value="FMN-linked oxidoreductases"/>
    <property type="match status" value="1"/>
</dbReference>
<dbReference type="InterPro" id="IPR024036">
    <property type="entry name" value="tRNA-dHydroUridine_Synthase_C"/>
</dbReference>
<dbReference type="NCBIfam" id="TIGR00737">
    <property type="entry name" value="nifR3_yhdG"/>
    <property type="match status" value="1"/>
</dbReference>
<feature type="compositionally biased region" description="Polar residues" evidence="15">
    <location>
        <begin position="351"/>
        <end position="366"/>
    </location>
</feature>
<evidence type="ECO:0000313" key="17">
    <source>
        <dbReference type="EMBL" id="AMK55838.1"/>
    </source>
</evidence>
<evidence type="ECO:0000256" key="1">
    <source>
        <dbReference type="ARBA" id="ARBA00001917"/>
    </source>
</evidence>
<dbReference type="EMBL" id="CP011391">
    <property type="protein sequence ID" value="AMK55838.1"/>
    <property type="molecule type" value="Genomic_DNA"/>
</dbReference>
<keyword evidence="9 12" id="KW-0560">Oxidoreductase</keyword>
<dbReference type="InterPro" id="IPR018517">
    <property type="entry name" value="tRNA_hU_synthase_CS"/>
</dbReference>
<dbReference type="InterPro" id="IPR035587">
    <property type="entry name" value="DUS-like_FMN-bd"/>
</dbReference>
<dbReference type="EC" id="1.3.1.-" evidence="12"/>
<dbReference type="KEGG" id="fro:AALO17_27040"/>
<comment type="catalytic activity">
    <reaction evidence="10">
        <text>a 5,6-dihydrouridine in tRNA + NADP(+) = a uridine in tRNA + NADPH + H(+)</text>
        <dbReference type="Rhea" id="RHEA:23624"/>
        <dbReference type="Rhea" id="RHEA-COMP:13339"/>
        <dbReference type="Rhea" id="RHEA-COMP:13887"/>
        <dbReference type="ChEBI" id="CHEBI:15378"/>
        <dbReference type="ChEBI" id="CHEBI:57783"/>
        <dbReference type="ChEBI" id="CHEBI:58349"/>
        <dbReference type="ChEBI" id="CHEBI:65315"/>
        <dbReference type="ChEBI" id="CHEBI:74443"/>
    </reaction>
</comment>
<evidence type="ECO:0000256" key="14">
    <source>
        <dbReference type="PIRSR" id="PIRSR006621-2"/>
    </source>
</evidence>
<gene>
    <name evidence="17" type="ORF">AALO17_27040</name>
</gene>
<comment type="function">
    <text evidence="2 12">Catalyzes the synthesis of 5,6-dihydrouridine (D), a modified base found in the D-loop of most tRNAs, via the reduction of the C5-C6 double bond in target uridines.</text>
</comment>
<dbReference type="PATRIC" id="fig|1702221.3.peg.2634"/>
<evidence type="ECO:0000256" key="9">
    <source>
        <dbReference type="ARBA" id="ARBA00023002"/>
    </source>
</evidence>
<evidence type="ECO:0000256" key="3">
    <source>
        <dbReference type="ARBA" id="ARBA00022555"/>
    </source>
</evidence>
<organism evidence="17 18">
    <name type="scientific">Faecalibaculum rodentium</name>
    <dbReference type="NCBI Taxonomy" id="1702221"/>
    <lineage>
        <taxon>Bacteria</taxon>
        <taxon>Bacillati</taxon>
        <taxon>Bacillota</taxon>
        <taxon>Erysipelotrichia</taxon>
        <taxon>Erysipelotrichales</taxon>
        <taxon>Erysipelotrichaceae</taxon>
        <taxon>Faecalibaculum</taxon>
    </lineage>
</organism>
<feature type="binding site" evidence="14">
    <location>
        <begin position="17"/>
        <end position="19"/>
    </location>
    <ligand>
        <name>FMN</name>
        <dbReference type="ChEBI" id="CHEBI:58210"/>
    </ligand>
</feature>
<feature type="active site" description="Proton donor" evidence="13">
    <location>
        <position position="102"/>
    </location>
</feature>
<reference evidence="17 18" key="1">
    <citation type="journal article" date="2016" name="Gut Pathog.">
        <title>Whole genome sequencing of "Faecalibaculum rodentium" ALO17, isolated from C57BL/6J laboratory mouse feces.</title>
        <authorList>
            <person name="Lim S."/>
            <person name="Chang D.H."/>
            <person name="Ahn S."/>
            <person name="Kim B.C."/>
        </authorList>
    </citation>
    <scope>NUCLEOTIDE SEQUENCE [LARGE SCALE GENOMIC DNA]</scope>
    <source>
        <strain evidence="17 18">Alo17</strain>
    </source>
</reference>
<evidence type="ECO:0000256" key="12">
    <source>
        <dbReference type="PIRNR" id="PIRNR006621"/>
    </source>
</evidence>
<evidence type="ECO:0000256" key="13">
    <source>
        <dbReference type="PIRSR" id="PIRSR006621-1"/>
    </source>
</evidence>
<dbReference type="Proteomes" id="UP000069771">
    <property type="component" value="Chromosome"/>
</dbReference>
<dbReference type="OrthoDB" id="9764501at2"/>
<comment type="similarity">
    <text evidence="12">Belongs to the dus family.</text>
</comment>
<evidence type="ECO:0000256" key="7">
    <source>
        <dbReference type="ARBA" id="ARBA00022857"/>
    </source>
</evidence>
<keyword evidence="5 12" id="KW-0288">FMN</keyword>
<dbReference type="Gene3D" id="3.20.20.70">
    <property type="entry name" value="Aldolase class I"/>
    <property type="match status" value="1"/>
</dbReference>
<evidence type="ECO:0000256" key="15">
    <source>
        <dbReference type="SAM" id="MobiDB-lite"/>
    </source>
</evidence>
<dbReference type="PIRSF" id="PIRSF006621">
    <property type="entry name" value="Dus"/>
    <property type="match status" value="1"/>
</dbReference>
<feature type="binding site" evidence="14">
    <location>
        <position position="171"/>
    </location>
    <ligand>
        <name>FMN</name>
        <dbReference type="ChEBI" id="CHEBI:58210"/>
    </ligand>
</feature>
<dbReference type="GO" id="GO:0017150">
    <property type="term" value="F:tRNA dihydrouridine synthase activity"/>
    <property type="evidence" value="ECO:0007669"/>
    <property type="project" value="InterPro"/>
</dbReference>
<dbReference type="GeneID" id="78479174"/>
<dbReference type="Pfam" id="PF01207">
    <property type="entry name" value="Dus"/>
    <property type="match status" value="1"/>
</dbReference>
<evidence type="ECO:0000256" key="10">
    <source>
        <dbReference type="ARBA" id="ARBA00048205"/>
    </source>
</evidence>
<keyword evidence="17" id="KW-0413">Isomerase</keyword>
<dbReference type="InterPro" id="IPR013785">
    <property type="entry name" value="Aldolase_TIM"/>
</dbReference>
<dbReference type="PROSITE" id="PS01136">
    <property type="entry name" value="UPF0034"/>
    <property type="match status" value="1"/>
</dbReference>
<feature type="region of interest" description="Disordered" evidence="15">
    <location>
        <begin position="330"/>
        <end position="366"/>
    </location>
</feature>
<keyword evidence="3" id="KW-0820">tRNA-binding</keyword>
<sequence length="366" mass="40195">MLEIGDVTIPSPVIAAPMAGISNLAFRRIARKFGAGLVCNEMVSDKALWYDSEKTRKMCVSDPDEHPLSFQVFGHDIDTVVHAAKFLDRETGCDIIDINMGCPVNKVIKAHAGSWLMTDPDHAAKLVKAVVEAVDKPVTVKMRIGYDNDHKNCVQLAKACEAAGARAITIHGRTRSQMYDGHADWSWIRKVKEAVSIPVIGNGDVKSAEDFLRMMDETGCDAVMIGRGIVGNPFLIQECNDAYFGTHHEFSVPERIGLCMEHAKSLAELKGERTAAMEMRGLASWYLKGLRGAKKYKDKLSRIQSLPELEAVLQEYLDLWTADQAALKENAGQTPADGEKQGLTGEENRLQKTQNSAGEHNGTAVN</sequence>
<dbReference type="AlphaFoldDB" id="A0A140DYW1"/>
<dbReference type="PANTHER" id="PTHR45846:SF1">
    <property type="entry name" value="TRNA-DIHYDROURIDINE(47) SYNTHASE [NAD(P)(+)]-LIKE"/>
    <property type="match status" value="1"/>
</dbReference>
<accession>A0A140DYW1</accession>
<protein>
    <recommendedName>
        <fullName evidence="12">tRNA-dihydrouridine synthase</fullName>
        <ecNumber evidence="12">1.3.1.-</ecNumber>
    </recommendedName>
</protein>
<name>A0A140DYW1_9FIRM</name>
<dbReference type="GO" id="GO:0050660">
    <property type="term" value="F:flavin adenine dinucleotide binding"/>
    <property type="evidence" value="ECO:0007669"/>
    <property type="project" value="InterPro"/>
</dbReference>
<feature type="binding site" evidence="14">
    <location>
        <position position="71"/>
    </location>
    <ligand>
        <name>FMN</name>
        <dbReference type="ChEBI" id="CHEBI:58210"/>
    </ligand>
</feature>
<evidence type="ECO:0000256" key="4">
    <source>
        <dbReference type="ARBA" id="ARBA00022630"/>
    </source>
</evidence>
<evidence type="ECO:0000256" key="11">
    <source>
        <dbReference type="ARBA" id="ARBA00048802"/>
    </source>
</evidence>
<feature type="binding site" evidence="14">
    <location>
        <position position="141"/>
    </location>
    <ligand>
        <name>FMN</name>
        <dbReference type="ChEBI" id="CHEBI:58210"/>
    </ligand>
</feature>
<dbReference type="InterPro" id="IPR004652">
    <property type="entry name" value="DusB-like"/>
</dbReference>
<evidence type="ECO:0000256" key="6">
    <source>
        <dbReference type="ARBA" id="ARBA00022694"/>
    </source>
</evidence>
<evidence type="ECO:0000256" key="2">
    <source>
        <dbReference type="ARBA" id="ARBA00002790"/>
    </source>
</evidence>
<dbReference type="GO" id="GO:0016853">
    <property type="term" value="F:isomerase activity"/>
    <property type="evidence" value="ECO:0007669"/>
    <property type="project" value="UniProtKB-KW"/>
</dbReference>
<dbReference type="InterPro" id="IPR001269">
    <property type="entry name" value="DUS_fam"/>
</dbReference>
<dbReference type="PANTHER" id="PTHR45846">
    <property type="entry name" value="TRNA-DIHYDROURIDINE(47) SYNTHASE [NAD(P)(+)]-LIKE"/>
    <property type="match status" value="1"/>
</dbReference>
<keyword evidence="8" id="KW-0694">RNA-binding</keyword>
<dbReference type="Gene3D" id="1.10.1200.80">
    <property type="entry name" value="Putative flavin oxidoreducatase, domain 2"/>
    <property type="match status" value="1"/>
</dbReference>
<evidence type="ECO:0000256" key="8">
    <source>
        <dbReference type="ARBA" id="ARBA00022884"/>
    </source>
</evidence>